<keyword evidence="3" id="KW-1185">Reference proteome</keyword>
<feature type="region of interest" description="Disordered" evidence="1">
    <location>
        <begin position="445"/>
        <end position="484"/>
    </location>
</feature>
<evidence type="ECO:0000313" key="2">
    <source>
        <dbReference type="EMBL" id="KJA21637.1"/>
    </source>
</evidence>
<sequence length="937" mass="102109">MSVQLQDFGFNSHELQTSARSTPRSAEITPSSPLAQGLLEPAFKILDATTGRLFGQSNTDRSRVDSPTRIIVPADEKGPEVVLSPDAAVLGFAPLAPGCSPPGSVDELSHPMSEPASRASVSQNLVGRSTRVQNPPSLRMATPPATRRRYANLISPGKEARPVASGSGITKSVFYRPNLDELEVWTSASVAPGVFATPIYVKRPANASKEREAMRSNLRAFMKTVETHPDTTQPLHGRDFSKVEKVTRPAAVSAVPRTVRSKKIIEEIFGIEGSEIQSEVTSNNISRRASPALDDSSTRTFTRPSRDTESKHPVVNHPFTHSLSRTTSSYGKATRPEEPEEEDLPFLEYPPLTEAPPVPPRFPEVAYRTPSPSVSETNRLAHLSFTIDPTGPLYQRPPGTDLLANVTEQQQPPDVVYHRTPSPSLSEANRLAHLTFRIDPTNPLHQLPSGSGSATNASLPFQSSGPVAISTSATDDQNPPHTRIDHPIDIASSPLLSLAFPRSVSPPVSPSHVIQPPPPATDPAHEQEPSIHESPMQECDSSPVGSRIVTTDFGDLCTNRAQSEEVTELINSAVRHAYANGALDTTRQLQPSLLQDQSVVGQSPPKVPGSPSPPKSKCYPPTFTSSVSLLLKNERSSLTSISMAPAVWTDVEPLLREKIPEGVSENCQTRSAPIVLDRGYLQPRYRDLWAPDHGNAFLQQALRNMVIGQVRPGIEPWDNDRDETEEDQPEETDVDELANDAESGASDVEVRDPESGVVFLSQKISDSSTTTPTSGRGVRASLRLEKKGYRSPVTPLRKRVASQEFVKGAGIPSSRKRSRTTAAAELDEEWETEGTEDTGSPVSIGVRIQRWTALLQSFLKGKGRNGIDQPELVDLKKALLEIHSDALFIAPTSPLAGYMYKFANLRPSEIPNDDKMGLRILARKFLQVWGREIPKPT</sequence>
<evidence type="ECO:0000256" key="1">
    <source>
        <dbReference type="SAM" id="MobiDB-lite"/>
    </source>
</evidence>
<dbReference type="AlphaFoldDB" id="A0A0D2L4B6"/>
<reference evidence="3" key="1">
    <citation type="submission" date="2014-04" db="EMBL/GenBank/DDBJ databases">
        <title>Evolutionary Origins and Diversification of the Mycorrhizal Mutualists.</title>
        <authorList>
            <consortium name="DOE Joint Genome Institute"/>
            <consortium name="Mycorrhizal Genomics Consortium"/>
            <person name="Kohler A."/>
            <person name="Kuo A."/>
            <person name="Nagy L.G."/>
            <person name="Floudas D."/>
            <person name="Copeland A."/>
            <person name="Barry K.W."/>
            <person name="Cichocki N."/>
            <person name="Veneault-Fourrey C."/>
            <person name="LaButti K."/>
            <person name="Lindquist E.A."/>
            <person name="Lipzen A."/>
            <person name="Lundell T."/>
            <person name="Morin E."/>
            <person name="Murat C."/>
            <person name="Riley R."/>
            <person name="Ohm R."/>
            <person name="Sun H."/>
            <person name="Tunlid A."/>
            <person name="Henrissat B."/>
            <person name="Grigoriev I.V."/>
            <person name="Hibbett D.S."/>
            <person name="Martin F."/>
        </authorList>
    </citation>
    <scope>NUCLEOTIDE SEQUENCE [LARGE SCALE GENOMIC DNA]</scope>
    <source>
        <strain evidence="3">FD-334 SS-4</strain>
    </source>
</reference>
<feature type="compositionally biased region" description="Polar residues" evidence="1">
    <location>
        <begin position="762"/>
        <end position="774"/>
    </location>
</feature>
<feature type="compositionally biased region" description="Polar residues" evidence="1">
    <location>
        <begin position="319"/>
        <end position="331"/>
    </location>
</feature>
<proteinExistence type="predicted"/>
<dbReference type="OrthoDB" id="2675777at2759"/>
<feature type="compositionally biased region" description="Polar residues" evidence="1">
    <location>
        <begin position="448"/>
        <end position="480"/>
    </location>
</feature>
<feature type="region of interest" description="Disordered" evidence="1">
    <location>
        <begin position="502"/>
        <end position="547"/>
    </location>
</feature>
<gene>
    <name evidence="2" type="ORF">HYPSUDRAFT_87865</name>
</gene>
<feature type="region of interest" description="Disordered" evidence="1">
    <location>
        <begin position="282"/>
        <end position="342"/>
    </location>
</feature>
<accession>A0A0D2L4B6</accession>
<evidence type="ECO:0000313" key="3">
    <source>
        <dbReference type="Proteomes" id="UP000054270"/>
    </source>
</evidence>
<feature type="region of interest" description="Disordered" evidence="1">
    <location>
        <begin position="810"/>
        <end position="841"/>
    </location>
</feature>
<feature type="compositionally biased region" description="Acidic residues" evidence="1">
    <location>
        <begin position="720"/>
        <end position="739"/>
    </location>
</feature>
<feature type="region of interest" description="Disordered" evidence="1">
    <location>
        <begin position="597"/>
        <end position="619"/>
    </location>
</feature>
<feature type="compositionally biased region" description="Acidic residues" evidence="1">
    <location>
        <begin position="825"/>
        <end position="836"/>
    </location>
</feature>
<dbReference type="EMBL" id="KN817556">
    <property type="protein sequence ID" value="KJA21637.1"/>
    <property type="molecule type" value="Genomic_DNA"/>
</dbReference>
<feature type="compositionally biased region" description="Low complexity" evidence="1">
    <location>
        <begin position="502"/>
        <end position="514"/>
    </location>
</feature>
<organism evidence="2 3">
    <name type="scientific">Hypholoma sublateritium (strain FD-334 SS-4)</name>
    <dbReference type="NCBI Taxonomy" id="945553"/>
    <lineage>
        <taxon>Eukaryota</taxon>
        <taxon>Fungi</taxon>
        <taxon>Dikarya</taxon>
        <taxon>Basidiomycota</taxon>
        <taxon>Agaricomycotina</taxon>
        <taxon>Agaricomycetes</taxon>
        <taxon>Agaricomycetidae</taxon>
        <taxon>Agaricales</taxon>
        <taxon>Agaricineae</taxon>
        <taxon>Strophariaceae</taxon>
        <taxon>Hypholoma</taxon>
    </lineage>
</organism>
<feature type="region of interest" description="Disordered" evidence="1">
    <location>
        <begin position="712"/>
        <end position="783"/>
    </location>
</feature>
<feature type="compositionally biased region" description="Pro residues" evidence="1">
    <location>
        <begin position="605"/>
        <end position="614"/>
    </location>
</feature>
<dbReference type="Proteomes" id="UP000054270">
    <property type="component" value="Unassembled WGS sequence"/>
</dbReference>
<name>A0A0D2L4B6_HYPSF</name>
<protein>
    <submittedName>
        <fullName evidence="2">Uncharacterized protein</fullName>
    </submittedName>
</protein>